<dbReference type="PANTHER" id="PTHR13454:SF11">
    <property type="entry name" value="PROTEIN MCM10 HOMOLOG"/>
    <property type="match status" value="1"/>
</dbReference>
<protein>
    <submittedName>
        <fullName evidence="10">Uncharacterized protein</fullName>
    </submittedName>
</protein>
<keyword evidence="3" id="KW-0235">DNA replication</keyword>
<evidence type="ECO:0000313" key="11">
    <source>
        <dbReference type="Proteomes" id="UP000015453"/>
    </source>
</evidence>
<dbReference type="Pfam" id="PF22379">
    <property type="entry name" value="OB_MCM10"/>
    <property type="match status" value="1"/>
</dbReference>
<comment type="caution">
    <text evidence="10">The sequence shown here is derived from an EMBL/GenBank/DDBJ whole genome shotgun (WGS) entry which is preliminary data.</text>
</comment>
<reference evidence="10 11" key="1">
    <citation type="journal article" date="2013" name="BMC Genomics">
        <title>The miniature genome of a carnivorous plant Genlisea aurea contains a low number of genes and short non-coding sequences.</title>
        <authorList>
            <person name="Leushkin E.V."/>
            <person name="Sutormin R.A."/>
            <person name="Nabieva E.R."/>
            <person name="Penin A.A."/>
            <person name="Kondrashov A.S."/>
            <person name="Logacheva M.D."/>
        </authorList>
    </citation>
    <scope>NUCLEOTIDE SEQUENCE [LARGE SCALE GENOMIC DNA]</scope>
</reference>
<dbReference type="GO" id="GO:0006270">
    <property type="term" value="P:DNA replication initiation"/>
    <property type="evidence" value="ECO:0007669"/>
    <property type="project" value="InterPro"/>
</dbReference>
<gene>
    <name evidence="10" type="ORF">M569_00472</name>
</gene>
<organism evidence="10 11">
    <name type="scientific">Genlisea aurea</name>
    <dbReference type="NCBI Taxonomy" id="192259"/>
    <lineage>
        <taxon>Eukaryota</taxon>
        <taxon>Viridiplantae</taxon>
        <taxon>Streptophyta</taxon>
        <taxon>Embryophyta</taxon>
        <taxon>Tracheophyta</taxon>
        <taxon>Spermatophyta</taxon>
        <taxon>Magnoliopsida</taxon>
        <taxon>eudicotyledons</taxon>
        <taxon>Gunneridae</taxon>
        <taxon>Pentapetalae</taxon>
        <taxon>asterids</taxon>
        <taxon>lamiids</taxon>
        <taxon>Lamiales</taxon>
        <taxon>Lentibulariaceae</taxon>
        <taxon>Genlisea</taxon>
    </lineage>
</organism>
<keyword evidence="4" id="KW-0479">Metal-binding</keyword>
<evidence type="ECO:0000259" key="9">
    <source>
        <dbReference type="Pfam" id="PF22379"/>
    </source>
</evidence>
<dbReference type="OrthoDB" id="273123at2759"/>
<keyword evidence="11" id="KW-1185">Reference proteome</keyword>
<evidence type="ECO:0000256" key="3">
    <source>
        <dbReference type="ARBA" id="ARBA00022705"/>
    </source>
</evidence>
<dbReference type="GO" id="GO:0008270">
    <property type="term" value="F:zinc ion binding"/>
    <property type="evidence" value="ECO:0007669"/>
    <property type="project" value="UniProtKB-KW"/>
</dbReference>
<dbReference type="Gene3D" id="2.40.50.140">
    <property type="entry name" value="Nucleic acid-binding proteins"/>
    <property type="match status" value="1"/>
</dbReference>
<dbReference type="InterPro" id="IPR055065">
    <property type="entry name" value="OB_MCM10"/>
</dbReference>
<feature type="non-terminal residue" evidence="10">
    <location>
        <position position="322"/>
    </location>
</feature>
<keyword evidence="6" id="KW-0862">Zinc</keyword>
<dbReference type="InterPro" id="IPR012340">
    <property type="entry name" value="NA-bd_OB-fold"/>
</dbReference>
<feature type="non-terminal residue" evidence="10">
    <location>
        <position position="1"/>
    </location>
</feature>
<dbReference type="EMBL" id="AUSU01000121">
    <property type="protein sequence ID" value="EPS74292.1"/>
    <property type="molecule type" value="Genomic_DNA"/>
</dbReference>
<evidence type="ECO:0000256" key="6">
    <source>
        <dbReference type="ARBA" id="ARBA00022833"/>
    </source>
</evidence>
<dbReference type="Pfam" id="PF09329">
    <property type="entry name" value="zf-primase"/>
    <property type="match status" value="1"/>
</dbReference>
<keyword evidence="7" id="KW-0539">Nucleus</keyword>
<evidence type="ECO:0000256" key="7">
    <source>
        <dbReference type="ARBA" id="ARBA00023242"/>
    </source>
</evidence>
<comment type="similarity">
    <text evidence="2">Belongs to the MCM10 family.</text>
</comment>
<dbReference type="InterPro" id="IPR015408">
    <property type="entry name" value="Znf_Mcm10/DnaG"/>
</dbReference>
<evidence type="ECO:0000256" key="1">
    <source>
        <dbReference type="ARBA" id="ARBA00004123"/>
    </source>
</evidence>
<evidence type="ECO:0000256" key="5">
    <source>
        <dbReference type="ARBA" id="ARBA00022771"/>
    </source>
</evidence>
<evidence type="ECO:0000259" key="8">
    <source>
        <dbReference type="Pfam" id="PF09329"/>
    </source>
</evidence>
<dbReference type="PANTHER" id="PTHR13454">
    <property type="entry name" value="PROTEIN MCM10 HOMOLOG"/>
    <property type="match status" value="1"/>
</dbReference>
<dbReference type="InterPro" id="IPR040184">
    <property type="entry name" value="Mcm10"/>
</dbReference>
<dbReference type="GO" id="GO:0003688">
    <property type="term" value="F:DNA replication origin binding"/>
    <property type="evidence" value="ECO:0007669"/>
    <property type="project" value="TreeGrafter"/>
</dbReference>
<evidence type="ECO:0000256" key="2">
    <source>
        <dbReference type="ARBA" id="ARBA00009679"/>
    </source>
</evidence>
<comment type="subcellular location">
    <subcellularLocation>
        <location evidence="1">Nucleus</location>
    </subcellularLocation>
</comment>
<proteinExistence type="inferred from homology"/>
<dbReference type="AlphaFoldDB" id="S8ENC6"/>
<evidence type="ECO:0000256" key="4">
    <source>
        <dbReference type="ARBA" id="ARBA00022723"/>
    </source>
</evidence>
<feature type="domain" description="MCM10 OB-fold" evidence="9">
    <location>
        <begin position="76"/>
        <end position="201"/>
    </location>
</feature>
<dbReference type="Proteomes" id="UP000015453">
    <property type="component" value="Unassembled WGS sequence"/>
</dbReference>
<accession>S8ENC6</accession>
<dbReference type="GO" id="GO:0003697">
    <property type="term" value="F:single-stranded DNA binding"/>
    <property type="evidence" value="ECO:0007669"/>
    <property type="project" value="InterPro"/>
</dbReference>
<name>S8ENC6_9LAMI</name>
<keyword evidence="5" id="KW-0863">Zinc-finger</keyword>
<feature type="domain" description="Zinc finger Mcm10/DnaG-type" evidence="8">
    <location>
        <begin position="204"/>
        <end position="245"/>
    </location>
</feature>
<evidence type="ECO:0000313" key="10">
    <source>
        <dbReference type="EMBL" id="EPS74292.1"/>
    </source>
</evidence>
<sequence>KDDLDLLLSLDDHVMETPPGSPSCISFLPPPRKYFSQDMSVFRDYVQDCLDYDPKASRVSQEAKPHKSSDSIEVDKFSGLRIQNPEISRVELSNHLSDIRFIRLPTIKDLPIRDLSGIWATIGVLVGIGAPKTSSIGKPFMVWKISCLDDEIISLFLFGEAYQKCSREKVGTVFALFNSSARKDKSGKGVCLSIYSGKHILKIGAAADMGFCPAEGPCNEVINKRSGKYCRLHKNASSRQYSSTRTELRGGNFNGFRDHLRSEGIYVVPSKELQGKKTKSAMKPVKLLSVDALKKALSNGHKVTTNNHSQGMRFLSHVTGGK</sequence>
<dbReference type="GO" id="GO:0043596">
    <property type="term" value="C:nuclear replication fork"/>
    <property type="evidence" value="ECO:0007669"/>
    <property type="project" value="TreeGrafter"/>
</dbReference>